<dbReference type="Proteomes" id="UP000001258">
    <property type="component" value="Chromosome"/>
</dbReference>
<accession>Q9KAU8</accession>
<dbReference type="InterPro" id="IPR004995">
    <property type="entry name" value="Spore_Ger"/>
</dbReference>
<sequence length="410" mass="46029">MVDRKRLEWVVVDHLAKHQAIPDIHKLLELKEVEDELLKGFCVIKHGDSWFSIPISDRQSRDVTVPETEATVTGQRLAFNENLQINLNLLRNTVRSKDLVIEQWEIGTASPRSVCMAYIEGKAQAGTVQQIKERIQAFDIEYLEGSSHLEQLLNKRTYSVFPSMLHTERVDRVTAQLLAGRIALFVDGNPFVLTAPHRFIENLQSPEDYQMNWLMGSALRLLRITSFFIGFVLTPFYVAIVTFHYLVIPPELMVLLAESRSQVPFTPMVEALLMEVAIELLRETGSRLPERVGQTVGIVGGIVIGQAAVTAGLTSNILLIVVALSMLATLVLPFQLSNSVRILRFPLLFAAGVFGGLGVMIGMFLIVTYLCRLKHFEEPYFSPQGALLPERLLDSAIRAPFQKMMKKEGS</sequence>
<dbReference type="eggNOG" id="COG0619">
    <property type="taxonomic scope" value="Bacteria"/>
</dbReference>
<proteinExistence type="inferred from homology"/>
<keyword evidence="3 4" id="KW-0472">Membrane</keyword>
<dbReference type="PANTHER" id="PTHR22550:SF5">
    <property type="entry name" value="LEUCINE ZIPPER PROTEIN 4"/>
    <property type="match status" value="1"/>
</dbReference>
<keyword evidence="5" id="KW-0812">Transmembrane</keyword>
<reference evidence="6 7" key="1">
    <citation type="journal article" date="2000" name="Nucleic Acids Res.">
        <title>Complete genome sequence of the alkaliphilic bacterium Bacillus halodurans and genomic sequence comparison with Bacillus subtilis.</title>
        <authorList>
            <person name="Takami H."/>
            <person name="Nakasone K."/>
            <person name="Takaki Y."/>
            <person name="Maeno G."/>
            <person name="Sasaki R."/>
            <person name="Masui N."/>
            <person name="Fuji F."/>
            <person name="Hirama C."/>
            <person name="Nakamura Y."/>
            <person name="Ogasawara N."/>
            <person name="Kuhara S."/>
            <person name="Horikoshi K."/>
        </authorList>
    </citation>
    <scope>NUCLEOTIDE SEQUENCE [LARGE SCALE GENOMIC DNA]</scope>
    <source>
        <strain evidence="7">ATCC BAA-125 / DSM 18197 / FERM 7344 / JCM 9153 / C-125</strain>
    </source>
</reference>
<keyword evidence="5" id="KW-1133">Transmembrane helix</keyword>
<name>Q9KAU8_HALH5</name>
<dbReference type="EMBL" id="BA000004">
    <property type="protein sequence ID" value="BAB05907.1"/>
    <property type="molecule type" value="Genomic_DNA"/>
</dbReference>
<comment type="subcellular location">
    <subcellularLocation>
        <location evidence="4">Cell membrane</location>
    </subcellularLocation>
    <subcellularLocation>
        <location evidence="1">Membrane</location>
        <topology evidence="1">Multi-pass membrane protein</topology>
    </subcellularLocation>
</comment>
<comment type="similarity">
    <text evidence="2 4">Belongs to the GerABKA family.</text>
</comment>
<evidence type="ECO:0000256" key="2">
    <source>
        <dbReference type="ARBA" id="ARBA00005278"/>
    </source>
</evidence>
<dbReference type="PIRSF" id="PIRSF005690">
    <property type="entry name" value="GerBA"/>
    <property type="match status" value="1"/>
</dbReference>
<evidence type="ECO:0000256" key="4">
    <source>
        <dbReference type="PIRNR" id="PIRNR005690"/>
    </source>
</evidence>
<organism evidence="6 7">
    <name type="scientific">Halalkalibacterium halodurans (strain ATCC BAA-125 / DSM 18197 / FERM 7344 / JCM 9153 / C-125)</name>
    <name type="common">Bacillus halodurans</name>
    <dbReference type="NCBI Taxonomy" id="272558"/>
    <lineage>
        <taxon>Bacteria</taxon>
        <taxon>Bacillati</taxon>
        <taxon>Bacillota</taxon>
        <taxon>Bacilli</taxon>
        <taxon>Bacillales</taxon>
        <taxon>Bacillaceae</taxon>
        <taxon>Halalkalibacterium (ex Joshi et al. 2022)</taxon>
    </lineage>
</organism>
<gene>
    <name evidence="6" type="primary">gerAA</name>
</gene>
<evidence type="ECO:0000256" key="1">
    <source>
        <dbReference type="ARBA" id="ARBA00004141"/>
    </source>
</evidence>
<feature type="transmembrane region" description="Helical" evidence="5">
    <location>
        <begin position="348"/>
        <end position="370"/>
    </location>
</feature>
<dbReference type="PIR" id="D83923">
    <property type="entry name" value="D83923"/>
</dbReference>
<evidence type="ECO:0000256" key="3">
    <source>
        <dbReference type="ARBA" id="ARBA00023136"/>
    </source>
</evidence>
<dbReference type="HOGENOM" id="CLU_021639_4_1_9"/>
<protein>
    <submittedName>
        <fullName evidence="6">Spore germination protein I</fullName>
    </submittedName>
</protein>
<feature type="transmembrane region" description="Helical" evidence="5">
    <location>
        <begin position="317"/>
        <end position="336"/>
    </location>
</feature>
<dbReference type="AlphaFoldDB" id="Q9KAU8"/>
<dbReference type="OrthoDB" id="9772630at2"/>
<feature type="transmembrane region" description="Helical" evidence="5">
    <location>
        <begin position="221"/>
        <end position="243"/>
    </location>
</feature>
<dbReference type="STRING" id="272558.gene:10728086"/>
<keyword evidence="7" id="KW-1185">Reference proteome</keyword>
<dbReference type="InterPro" id="IPR050768">
    <property type="entry name" value="UPF0353/GerABKA_families"/>
</dbReference>
<dbReference type="Pfam" id="PF03323">
    <property type="entry name" value="GerA"/>
    <property type="match status" value="1"/>
</dbReference>
<evidence type="ECO:0000256" key="5">
    <source>
        <dbReference type="SAM" id="Phobius"/>
    </source>
</evidence>
<dbReference type="GO" id="GO:0009847">
    <property type="term" value="P:spore germination"/>
    <property type="evidence" value="ECO:0007669"/>
    <property type="project" value="UniProtKB-UniRule"/>
</dbReference>
<evidence type="ECO:0000313" key="7">
    <source>
        <dbReference type="Proteomes" id="UP000001258"/>
    </source>
</evidence>
<dbReference type="PANTHER" id="PTHR22550">
    <property type="entry name" value="SPORE GERMINATION PROTEIN"/>
    <property type="match status" value="1"/>
</dbReference>
<dbReference type="GO" id="GO:0005886">
    <property type="term" value="C:plasma membrane"/>
    <property type="evidence" value="ECO:0007669"/>
    <property type="project" value="UniProtKB-SubCell"/>
</dbReference>
<evidence type="ECO:0000313" key="6">
    <source>
        <dbReference type="EMBL" id="BAB05907.1"/>
    </source>
</evidence>
<dbReference type="KEGG" id="bha:BH2188"/>